<organism evidence="1">
    <name type="scientific">Woronichinia naegeliana WA131</name>
    <dbReference type="NCBI Taxonomy" id="2824559"/>
    <lineage>
        <taxon>Bacteria</taxon>
        <taxon>Bacillati</taxon>
        <taxon>Cyanobacteriota</taxon>
        <taxon>Cyanophyceae</taxon>
        <taxon>Synechococcales</taxon>
        <taxon>Coelosphaeriaceae</taxon>
        <taxon>Woronichinia</taxon>
    </lineage>
</organism>
<sequence>MPRLAPKELKLEAKKREHLEKLINRHTTEQQIALRAKIVLLADEGGASHLCNKY</sequence>
<dbReference type="Proteomes" id="UP001065613">
    <property type="component" value="Chromosome"/>
</dbReference>
<proteinExistence type="predicted"/>
<name>A0A977KUM6_9CYAN</name>
<dbReference type="KEGG" id="wna:KA717_25665"/>
<reference evidence="1" key="1">
    <citation type="submission" date="2021-04" db="EMBL/GenBank/DDBJ databases">
        <title>Genome sequence of Woronichinia naegeliana from Washington state freshwater lake bloom.</title>
        <authorList>
            <person name="Dreher T.W."/>
        </authorList>
    </citation>
    <scope>NUCLEOTIDE SEQUENCE</scope>
    <source>
        <strain evidence="1">WA131</strain>
    </source>
</reference>
<evidence type="ECO:0000313" key="1">
    <source>
        <dbReference type="EMBL" id="UXE59256.1"/>
    </source>
</evidence>
<dbReference type="EMBL" id="CP073041">
    <property type="protein sequence ID" value="UXE59256.1"/>
    <property type="molecule type" value="Genomic_DNA"/>
</dbReference>
<gene>
    <name evidence="1" type="ORF">KA717_25665</name>
</gene>
<dbReference type="AlphaFoldDB" id="A0A977KUM6"/>
<protein>
    <submittedName>
        <fullName evidence="1">Uncharacterized protein</fullName>
    </submittedName>
</protein>
<accession>A0A977KUM6</accession>